<evidence type="ECO:0000256" key="2">
    <source>
        <dbReference type="SAM" id="MobiDB-lite"/>
    </source>
</evidence>
<dbReference type="InterPro" id="IPR006600">
    <property type="entry name" value="HTH_CenpB_DNA-bd_dom"/>
</dbReference>
<dbReference type="GO" id="GO:0005634">
    <property type="term" value="C:nucleus"/>
    <property type="evidence" value="ECO:0007669"/>
    <property type="project" value="TreeGrafter"/>
</dbReference>
<dbReference type="GO" id="GO:0003677">
    <property type="term" value="F:DNA binding"/>
    <property type="evidence" value="ECO:0007669"/>
    <property type="project" value="UniProtKB-KW"/>
</dbReference>
<proteinExistence type="predicted"/>
<feature type="region of interest" description="Disordered" evidence="2">
    <location>
        <begin position="267"/>
        <end position="286"/>
    </location>
</feature>
<protein>
    <submittedName>
        <fullName evidence="4">Uncharacterized protein AlNc14C223G9150</fullName>
    </submittedName>
</protein>
<feature type="domain" description="HTH CENPB-type" evidence="3">
    <location>
        <begin position="89"/>
        <end position="162"/>
    </location>
</feature>
<reference evidence="4" key="2">
    <citation type="submission" date="2011-02" db="EMBL/GenBank/DDBJ databases">
        <authorList>
            <person name="MacLean D."/>
        </authorList>
    </citation>
    <scope>NUCLEOTIDE SEQUENCE</scope>
</reference>
<feature type="region of interest" description="Disordered" evidence="2">
    <location>
        <begin position="1"/>
        <end position="22"/>
    </location>
</feature>
<name>F0WS08_9STRA</name>
<dbReference type="SUPFAM" id="SSF46689">
    <property type="entry name" value="Homeodomain-like"/>
    <property type="match status" value="1"/>
</dbReference>
<dbReference type="AlphaFoldDB" id="F0WS08"/>
<dbReference type="InterPro" id="IPR050863">
    <property type="entry name" value="CenT-Element_Derived"/>
</dbReference>
<dbReference type="Gene3D" id="3.40.50.970">
    <property type="match status" value="1"/>
</dbReference>
<evidence type="ECO:0000256" key="1">
    <source>
        <dbReference type="ARBA" id="ARBA00023125"/>
    </source>
</evidence>
<keyword evidence="1" id="KW-0238">DNA-binding</keyword>
<reference evidence="4" key="1">
    <citation type="journal article" date="2011" name="PLoS Biol.">
        <title>Gene gain and loss during evolution of obligate parasitism in the white rust pathogen of Arabidopsis thaliana.</title>
        <authorList>
            <person name="Kemen E."/>
            <person name="Gardiner A."/>
            <person name="Schultz-Larsen T."/>
            <person name="Kemen A.C."/>
            <person name="Balmuth A.L."/>
            <person name="Robert-Seilaniantz A."/>
            <person name="Bailey K."/>
            <person name="Holub E."/>
            <person name="Studholme D.J."/>
            <person name="Maclean D."/>
            <person name="Jones J.D."/>
        </authorList>
    </citation>
    <scope>NUCLEOTIDE SEQUENCE</scope>
</reference>
<gene>
    <name evidence="4" type="primary">AlNc14C223G9150</name>
    <name evidence="4" type="ORF">ALNC14_102700</name>
</gene>
<dbReference type="PANTHER" id="PTHR19303">
    <property type="entry name" value="TRANSPOSON"/>
    <property type="match status" value="1"/>
</dbReference>
<dbReference type="Gene3D" id="1.10.10.60">
    <property type="entry name" value="Homeodomain-like"/>
    <property type="match status" value="1"/>
</dbReference>
<accession>F0WS08</accession>
<feature type="compositionally biased region" description="Basic residues" evidence="2">
    <location>
        <begin position="273"/>
        <end position="286"/>
    </location>
</feature>
<dbReference type="PROSITE" id="PS51253">
    <property type="entry name" value="HTH_CENPB"/>
    <property type="match status" value="1"/>
</dbReference>
<dbReference type="EMBL" id="FR824268">
    <property type="protein sequence ID" value="CCA24126.1"/>
    <property type="molecule type" value="Genomic_DNA"/>
</dbReference>
<feature type="compositionally biased region" description="Polar residues" evidence="2">
    <location>
        <begin position="1"/>
        <end position="11"/>
    </location>
</feature>
<evidence type="ECO:0000259" key="3">
    <source>
        <dbReference type="PROSITE" id="PS51253"/>
    </source>
</evidence>
<dbReference type="SMART" id="SM00674">
    <property type="entry name" value="CENPB"/>
    <property type="match status" value="1"/>
</dbReference>
<sequence length="286" mass="32636">MKGRTQVNGNGRQEKQYTRRATPFERQLAIINSSDDTGSMSRTLAKFFPELPGQYKRSKARSIQRWALKQSTIEAQCPSCRTRTMTRMTRTGHGLTLGNDSENTIVTWINLLRKDRVPVSSRMLKKKATSIANSMKLPEGSFAASPSWQKGFLLRNRLIIWTRTRQGQTTPAEADETVRAFATKVAELIVTHGIEKIYNADQTGVFFEYVSKMTVNEKGQRTVWVRSGGKDKERLTAMLLRYSEGTKYPLFIVVHTTKSKRVEEAVENDSQRHGFRKAMRKKVKPV</sequence>
<dbReference type="Pfam" id="PF03221">
    <property type="entry name" value="HTH_Tnp_Tc5"/>
    <property type="match status" value="1"/>
</dbReference>
<dbReference type="InterPro" id="IPR009057">
    <property type="entry name" value="Homeodomain-like_sf"/>
</dbReference>
<dbReference type="PANTHER" id="PTHR19303:SF57">
    <property type="entry name" value="HTH CENPB-TYPE DOMAIN-CONTAINING PROTEIN"/>
    <property type="match status" value="1"/>
</dbReference>
<organism evidence="4">
    <name type="scientific">Albugo laibachii Nc14</name>
    <dbReference type="NCBI Taxonomy" id="890382"/>
    <lineage>
        <taxon>Eukaryota</taxon>
        <taxon>Sar</taxon>
        <taxon>Stramenopiles</taxon>
        <taxon>Oomycota</taxon>
        <taxon>Peronosporomycetes</taxon>
        <taxon>Albuginales</taxon>
        <taxon>Albuginaceae</taxon>
        <taxon>Albugo</taxon>
    </lineage>
</organism>
<evidence type="ECO:0000313" key="4">
    <source>
        <dbReference type="EMBL" id="CCA24126.1"/>
    </source>
</evidence>
<dbReference type="HOGENOM" id="CLU_031434_1_0_1"/>